<reference evidence="2 3" key="1">
    <citation type="submission" date="2020-08" db="EMBL/GenBank/DDBJ databases">
        <title>Genome sequence of Rhizobiales bacterium strain IZ6.</title>
        <authorList>
            <person name="Nakai R."/>
            <person name="Naganuma T."/>
        </authorList>
    </citation>
    <scope>NUCLEOTIDE SEQUENCE [LARGE SCALE GENOMIC DNA]</scope>
    <source>
        <strain evidence="2 3">IZ6</strain>
    </source>
</reference>
<feature type="transmembrane region" description="Helical" evidence="1">
    <location>
        <begin position="89"/>
        <end position="111"/>
    </location>
</feature>
<dbReference type="InterPro" id="IPR007820">
    <property type="entry name" value="AbrB_fam"/>
</dbReference>
<feature type="transmembrane region" description="Helical" evidence="1">
    <location>
        <begin position="212"/>
        <end position="229"/>
    </location>
</feature>
<evidence type="ECO:0000313" key="3">
    <source>
        <dbReference type="Proteomes" id="UP000515317"/>
    </source>
</evidence>
<dbReference type="GO" id="GO:0010468">
    <property type="term" value="P:regulation of gene expression"/>
    <property type="evidence" value="ECO:0007669"/>
    <property type="project" value="InterPro"/>
</dbReference>
<dbReference type="GO" id="GO:0016020">
    <property type="term" value="C:membrane"/>
    <property type="evidence" value="ECO:0007669"/>
    <property type="project" value="InterPro"/>
</dbReference>
<dbReference type="PANTHER" id="PTHR38457">
    <property type="entry name" value="REGULATOR ABRB-RELATED"/>
    <property type="match status" value="1"/>
</dbReference>
<feature type="transmembrane region" description="Helical" evidence="1">
    <location>
        <begin position="236"/>
        <end position="254"/>
    </location>
</feature>
<accession>A0A6S6QXY1</accession>
<protein>
    <submittedName>
        <fullName evidence="2">AbrB family transcriptional regulator</fullName>
    </submittedName>
</protein>
<evidence type="ECO:0000256" key="1">
    <source>
        <dbReference type="SAM" id="Phobius"/>
    </source>
</evidence>
<dbReference type="EMBL" id="AP023361">
    <property type="protein sequence ID" value="BCJ91910.1"/>
    <property type="molecule type" value="Genomic_DNA"/>
</dbReference>
<dbReference type="NCBIfam" id="TIGR03082">
    <property type="entry name" value="Gneg_AbrB_dup"/>
    <property type="match status" value="2"/>
</dbReference>
<dbReference type="KEGG" id="tso:IZ6_26450"/>
<sequence length="365" mass="38181">MTKKKRSRGQKLAVNLATLAVGLAGGGVFTFLGVPAGWMSGALVMCALASMVGVPVGVNRWLRDGVFMLLGTSMGAAVTPATIASLPAWPISMALLIVSLPVLVFILVAYLERAAAWDRRTSFFAAAPGALSAVLVMSEVAGADMRRVVFAQFIRLFLLVACIPTAIVAAGHADAVMRVAAVETNTLALVLTLCAGLAGGIFGMLIRFPAGAMIGAMLVSAVLYGSGIVHERIPPLLLIFGFVVLGANAGSRFAGTSFSTLKTYLLPAVIAVVLASAVSFVFAFAAAALTGDSLAKMILAFMPGALEAMVIMAFLLDVDPAFVAAHHLVRFLCIAFSLPLIVRFLFQPRKMPTDEDYAAEEEVKD</sequence>
<dbReference type="RefSeq" id="WP_222875528.1">
    <property type="nucleotide sequence ID" value="NZ_AP023361.1"/>
</dbReference>
<dbReference type="PIRSF" id="PIRSF038991">
    <property type="entry name" value="Protein_AbrB"/>
    <property type="match status" value="1"/>
</dbReference>
<keyword evidence="1" id="KW-0472">Membrane</keyword>
<name>A0A6S6QXY1_9HYPH</name>
<keyword evidence="3" id="KW-1185">Reference proteome</keyword>
<feature type="transmembrane region" description="Helical" evidence="1">
    <location>
        <begin position="297"/>
        <end position="316"/>
    </location>
</feature>
<dbReference type="Pfam" id="PF05145">
    <property type="entry name" value="AbrB"/>
    <property type="match status" value="1"/>
</dbReference>
<feature type="transmembrane region" description="Helical" evidence="1">
    <location>
        <begin position="266"/>
        <end position="290"/>
    </location>
</feature>
<feature type="transmembrane region" description="Helical" evidence="1">
    <location>
        <begin position="38"/>
        <end position="58"/>
    </location>
</feature>
<feature type="transmembrane region" description="Helical" evidence="1">
    <location>
        <begin position="123"/>
        <end position="141"/>
    </location>
</feature>
<keyword evidence="1" id="KW-0812">Transmembrane</keyword>
<dbReference type="PANTHER" id="PTHR38457:SF1">
    <property type="entry name" value="REGULATOR ABRB-RELATED"/>
    <property type="match status" value="1"/>
</dbReference>
<dbReference type="Proteomes" id="UP000515317">
    <property type="component" value="Chromosome"/>
</dbReference>
<gene>
    <name evidence="2" type="ORF">IZ6_26450</name>
</gene>
<proteinExistence type="predicted"/>
<keyword evidence="1" id="KW-1133">Transmembrane helix</keyword>
<dbReference type="InterPro" id="IPR017516">
    <property type="entry name" value="AbrB_dup"/>
</dbReference>
<feature type="transmembrane region" description="Helical" evidence="1">
    <location>
        <begin position="65"/>
        <end position="83"/>
    </location>
</feature>
<feature type="transmembrane region" description="Helical" evidence="1">
    <location>
        <begin position="12"/>
        <end position="32"/>
    </location>
</feature>
<evidence type="ECO:0000313" key="2">
    <source>
        <dbReference type="EMBL" id="BCJ91910.1"/>
    </source>
</evidence>
<dbReference type="AlphaFoldDB" id="A0A6S6QXY1"/>
<feature type="transmembrane region" description="Helical" evidence="1">
    <location>
        <begin position="187"/>
        <end position="206"/>
    </location>
</feature>
<organism evidence="2 3">
    <name type="scientific">Terrihabitans soli</name>
    <dbReference type="NCBI Taxonomy" id="708113"/>
    <lineage>
        <taxon>Bacteria</taxon>
        <taxon>Pseudomonadati</taxon>
        <taxon>Pseudomonadota</taxon>
        <taxon>Alphaproteobacteria</taxon>
        <taxon>Hyphomicrobiales</taxon>
        <taxon>Terrihabitans</taxon>
    </lineage>
</organism>
<feature type="transmembrane region" description="Helical" evidence="1">
    <location>
        <begin position="328"/>
        <end position="346"/>
    </location>
</feature>
<feature type="transmembrane region" description="Helical" evidence="1">
    <location>
        <begin position="153"/>
        <end position="175"/>
    </location>
</feature>